<evidence type="ECO:0000313" key="11">
    <source>
        <dbReference type="Proteomes" id="UP000237684"/>
    </source>
</evidence>
<dbReference type="InterPro" id="IPR020578">
    <property type="entry name" value="Aminotrans_V_PyrdxlP_BS"/>
</dbReference>
<organism evidence="10 11">
    <name type="scientific">Abditibacterium utsteinense</name>
    <dbReference type="NCBI Taxonomy" id="1960156"/>
    <lineage>
        <taxon>Bacteria</taxon>
        <taxon>Pseudomonadati</taxon>
        <taxon>Abditibacteriota</taxon>
        <taxon>Abditibacteriia</taxon>
        <taxon>Abditibacteriales</taxon>
        <taxon>Abditibacteriaceae</taxon>
        <taxon>Abditibacterium</taxon>
    </lineage>
</organism>
<evidence type="ECO:0000256" key="4">
    <source>
        <dbReference type="ARBA" id="ARBA00022679"/>
    </source>
</evidence>
<dbReference type="GO" id="GO:0019265">
    <property type="term" value="P:glycine biosynthetic process, by transamination of glyoxylate"/>
    <property type="evidence" value="ECO:0007669"/>
    <property type="project" value="TreeGrafter"/>
</dbReference>
<dbReference type="PANTHER" id="PTHR21152">
    <property type="entry name" value="AMINOTRANSFERASE CLASS V"/>
    <property type="match status" value="1"/>
</dbReference>
<accession>A0A2S8SS16</accession>
<evidence type="ECO:0000313" key="10">
    <source>
        <dbReference type="EMBL" id="PQV63604.1"/>
    </source>
</evidence>
<evidence type="ECO:0000259" key="9">
    <source>
        <dbReference type="Pfam" id="PF00266"/>
    </source>
</evidence>
<sequence length="456" mass="49425">MSQSSNGLPNGSTSHSEVFDINSIPEIKIPPRVLMGAGPSASYPEALRAMGANTLGHLDPEFLGIMSNVGTMLKRVFKTENPITGAIPGTGTAGMEAALCNLIEPGDHVLALVFGYFSNRMKQMAERMGAVVTMLERPWGTAFTNEEVEVALRGMEKPKVVMVVHAETSTGILQPIDEITKIAHKYGALVVVDAVTSLAGCPLLTDEWDTDVVFSGTQKCIGAPPGLSPITFNPRAMDAIRNRKVPVQSWYFDMSLVETYWGDQAGGGGRAYHYTAPSNALFGLHEALRMTLIEGLENRHARHELHSKALMTGLQTMGLDPFAQEGYRLWQINAVKVPKGLDDQAVRTRLLKDYNIEIGAGLGPVKGQIWRVGVMGYSANRSNVLLLLSAMEDILADLGHPIDQGSATEAAQSIYHDYDRAKTIKEAPIRLEVDHDEANVGESIPSESVARGVAHR</sequence>
<evidence type="ECO:0000256" key="5">
    <source>
        <dbReference type="ARBA" id="ARBA00022898"/>
    </source>
</evidence>
<dbReference type="InterPro" id="IPR015424">
    <property type="entry name" value="PyrdxlP-dep_Trfase"/>
</dbReference>
<dbReference type="GO" id="GO:0008453">
    <property type="term" value="F:alanine-glyoxylate transaminase activity"/>
    <property type="evidence" value="ECO:0007669"/>
    <property type="project" value="TreeGrafter"/>
</dbReference>
<evidence type="ECO:0000256" key="2">
    <source>
        <dbReference type="ARBA" id="ARBA00009236"/>
    </source>
</evidence>
<evidence type="ECO:0000256" key="1">
    <source>
        <dbReference type="ARBA" id="ARBA00001933"/>
    </source>
</evidence>
<feature type="domain" description="Aminotransferase class V" evidence="9">
    <location>
        <begin position="52"/>
        <end position="361"/>
    </location>
</feature>
<feature type="region of interest" description="Disordered" evidence="8">
    <location>
        <begin position="436"/>
        <end position="456"/>
    </location>
</feature>
<dbReference type="Gene3D" id="3.40.640.10">
    <property type="entry name" value="Type I PLP-dependent aspartate aminotransferase-like (Major domain)"/>
    <property type="match status" value="1"/>
</dbReference>
<dbReference type="InParanoid" id="A0A2S8SS16"/>
<evidence type="ECO:0000256" key="7">
    <source>
        <dbReference type="RuleBase" id="RU004504"/>
    </source>
</evidence>
<dbReference type="CDD" id="cd06451">
    <property type="entry name" value="AGAT_like"/>
    <property type="match status" value="1"/>
</dbReference>
<comment type="similarity">
    <text evidence="2 6">Belongs to the class-V pyridoxal-phosphate-dependent aminotransferase family.</text>
</comment>
<dbReference type="InterPro" id="IPR015421">
    <property type="entry name" value="PyrdxlP-dep_Trfase_major"/>
</dbReference>
<dbReference type="PROSITE" id="PS00595">
    <property type="entry name" value="AA_TRANSFER_CLASS_5"/>
    <property type="match status" value="1"/>
</dbReference>
<protein>
    <submittedName>
        <fullName evidence="10">Alanine-glyoxylate aminotransferase apoenzyme</fullName>
    </submittedName>
</protein>
<keyword evidence="11" id="KW-1185">Reference proteome</keyword>
<keyword evidence="5" id="KW-0663">Pyridoxal phosphate</keyword>
<dbReference type="EMBL" id="NIGF01000010">
    <property type="protein sequence ID" value="PQV63604.1"/>
    <property type="molecule type" value="Genomic_DNA"/>
</dbReference>
<dbReference type="FunCoup" id="A0A2S8SS16">
    <property type="interactions" value="395"/>
</dbReference>
<gene>
    <name evidence="10" type="ORF">B1R32_11070</name>
</gene>
<proteinExistence type="inferred from homology"/>
<dbReference type="OrthoDB" id="9766472at2"/>
<evidence type="ECO:0000256" key="6">
    <source>
        <dbReference type="RuleBase" id="RU004075"/>
    </source>
</evidence>
<dbReference type="InterPro" id="IPR015422">
    <property type="entry name" value="PyrdxlP-dep_Trfase_small"/>
</dbReference>
<name>A0A2S8SS16_9BACT</name>
<comment type="caution">
    <text evidence="10">The sequence shown here is derived from an EMBL/GenBank/DDBJ whole genome shotgun (WGS) entry which is preliminary data.</text>
</comment>
<keyword evidence="4 10" id="KW-0808">Transferase</keyword>
<evidence type="ECO:0000256" key="8">
    <source>
        <dbReference type="SAM" id="MobiDB-lite"/>
    </source>
</evidence>
<reference evidence="10 11" key="1">
    <citation type="journal article" date="2018" name="Syst. Appl. Microbiol.">
        <title>Abditibacterium utsteinense sp. nov., the first cultivated member of candidate phylum FBP, isolated from ice-free Antarctic soil samples.</title>
        <authorList>
            <person name="Tahon G."/>
            <person name="Tytgat B."/>
            <person name="Lebbe L."/>
            <person name="Carlier A."/>
            <person name="Willems A."/>
        </authorList>
    </citation>
    <scope>NUCLEOTIDE SEQUENCE [LARGE SCALE GENOMIC DNA]</scope>
    <source>
        <strain evidence="10 11">LMG 29911</strain>
    </source>
</reference>
<dbReference type="RefSeq" id="WP_105484021.1">
    <property type="nucleotide sequence ID" value="NZ_NIGF01000010.1"/>
</dbReference>
<dbReference type="PANTHER" id="PTHR21152:SF40">
    <property type="entry name" value="ALANINE--GLYOXYLATE AMINOTRANSFERASE"/>
    <property type="match status" value="1"/>
</dbReference>
<dbReference type="FunFam" id="3.40.640.10:FF:000027">
    <property type="entry name" value="Serine--pyruvate aminotransferase, mitochondrial"/>
    <property type="match status" value="1"/>
</dbReference>
<evidence type="ECO:0000256" key="3">
    <source>
        <dbReference type="ARBA" id="ARBA00022576"/>
    </source>
</evidence>
<dbReference type="GO" id="GO:0004760">
    <property type="term" value="F:L-serine-pyruvate transaminase activity"/>
    <property type="evidence" value="ECO:0007669"/>
    <property type="project" value="TreeGrafter"/>
</dbReference>
<dbReference type="Proteomes" id="UP000237684">
    <property type="component" value="Unassembled WGS sequence"/>
</dbReference>
<dbReference type="Pfam" id="PF00266">
    <property type="entry name" value="Aminotran_5"/>
    <property type="match status" value="1"/>
</dbReference>
<dbReference type="AlphaFoldDB" id="A0A2S8SS16"/>
<dbReference type="SUPFAM" id="SSF53383">
    <property type="entry name" value="PLP-dependent transferases"/>
    <property type="match status" value="1"/>
</dbReference>
<dbReference type="Gene3D" id="3.90.1150.10">
    <property type="entry name" value="Aspartate Aminotransferase, domain 1"/>
    <property type="match status" value="1"/>
</dbReference>
<dbReference type="InterPro" id="IPR000192">
    <property type="entry name" value="Aminotrans_V_dom"/>
</dbReference>
<keyword evidence="3 10" id="KW-0032">Aminotransferase</keyword>
<comment type="cofactor">
    <cofactor evidence="1 7">
        <name>pyridoxal 5'-phosphate</name>
        <dbReference type="ChEBI" id="CHEBI:597326"/>
    </cofactor>
</comment>